<gene>
    <name evidence="8" type="ORF">ACFQ3T_28270</name>
</gene>
<keyword evidence="2" id="KW-0805">Transcription regulation</keyword>
<sequence length="280" mass="31314">MYAEDPLSDELTGSSLPEPPTPPGGAVRFTLLGPLEIRRNGVDHAPTTPKVLQLLGMLVRRPGRVVHIDSIVRELWADNPPRSVRTTMHTYVYQLRRCIEENQLAPFGEPMLVTKAPGYVLRISPEQVDVFEFQALQRRGRELLDHGRFAEAARCFRAALDLWSGSPLGNVQCGQVLSAYVLELTEERRSTLHLRIEAEIGAGAHHELIGELRSLISRNPMDEALHSQLMRVLGRSGRRSDALAAYRQLRARLNGELGVEPCDELQVLHRNLLCEGDRAA</sequence>
<feature type="domain" description="OmpR/PhoB-type" evidence="7">
    <location>
        <begin position="18"/>
        <end position="123"/>
    </location>
</feature>
<dbReference type="CDD" id="cd15831">
    <property type="entry name" value="BTAD"/>
    <property type="match status" value="1"/>
</dbReference>
<protein>
    <submittedName>
        <fullName evidence="8">BTAD domain-containing putative transcriptional regulator</fullName>
    </submittedName>
</protein>
<reference evidence="9" key="1">
    <citation type="journal article" date="2019" name="Int. J. Syst. Evol. Microbiol.">
        <title>The Global Catalogue of Microorganisms (GCM) 10K type strain sequencing project: providing services to taxonomists for standard genome sequencing and annotation.</title>
        <authorList>
            <consortium name="The Broad Institute Genomics Platform"/>
            <consortium name="The Broad Institute Genome Sequencing Center for Infectious Disease"/>
            <person name="Wu L."/>
            <person name="Ma J."/>
        </authorList>
    </citation>
    <scope>NUCLEOTIDE SEQUENCE [LARGE SCALE GENOMIC DNA]</scope>
    <source>
        <strain evidence="9">CCUG 60214</strain>
    </source>
</reference>
<feature type="region of interest" description="Disordered" evidence="6">
    <location>
        <begin position="1"/>
        <end position="25"/>
    </location>
</feature>
<evidence type="ECO:0000256" key="1">
    <source>
        <dbReference type="ARBA" id="ARBA00005820"/>
    </source>
</evidence>
<dbReference type="EMBL" id="JBHTLK010000204">
    <property type="protein sequence ID" value="MFD1151043.1"/>
    <property type="molecule type" value="Genomic_DNA"/>
</dbReference>
<dbReference type="InterPro" id="IPR011990">
    <property type="entry name" value="TPR-like_helical_dom_sf"/>
</dbReference>
<evidence type="ECO:0000256" key="3">
    <source>
        <dbReference type="ARBA" id="ARBA00023125"/>
    </source>
</evidence>
<dbReference type="Pfam" id="PF00486">
    <property type="entry name" value="Trans_reg_C"/>
    <property type="match status" value="1"/>
</dbReference>
<proteinExistence type="inferred from homology"/>
<dbReference type="Gene3D" id="1.25.40.10">
    <property type="entry name" value="Tetratricopeptide repeat domain"/>
    <property type="match status" value="1"/>
</dbReference>
<dbReference type="InterPro" id="IPR016032">
    <property type="entry name" value="Sig_transdc_resp-reg_C-effctor"/>
</dbReference>
<dbReference type="PANTHER" id="PTHR35807">
    <property type="entry name" value="TRANSCRIPTIONAL REGULATOR REDD-RELATED"/>
    <property type="match status" value="1"/>
</dbReference>
<evidence type="ECO:0000313" key="8">
    <source>
        <dbReference type="EMBL" id="MFD1151043.1"/>
    </source>
</evidence>
<dbReference type="Gene3D" id="1.10.10.10">
    <property type="entry name" value="Winged helix-like DNA-binding domain superfamily/Winged helix DNA-binding domain"/>
    <property type="match status" value="1"/>
</dbReference>
<comment type="similarity">
    <text evidence="1">Belongs to the AfsR/DnrI/RedD regulatory family.</text>
</comment>
<comment type="caution">
    <text evidence="8">The sequence shown here is derived from an EMBL/GenBank/DDBJ whole genome shotgun (WGS) entry which is preliminary data.</text>
</comment>
<dbReference type="SUPFAM" id="SSF48452">
    <property type="entry name" value="TPR-like"/>
    <property type="match status" value="1"/>
</dbReference>
<evidence type="ECO:0000256" key="2">
    <source>
        <dbReference type="ARBA" id="ARBA00023015"/>
    </source>
</evidence>
<name>A0ABW3R1Y7_9PSEU</name>
<keyword evidence="9" id="KW-1185">Reference proteome</keyword>
<keyword evidence="4" id="KW-0804">Transcription</keyword>
<evidence type="ECO:0000256" key="5">
    <source>
        <dbReference type="PROSITE-ProRule" id="PRU01091"/>
    </source>
</evidence>
<dbReference type="PROSITE" id="PS51755">
    <property type="entry name" value="OMPR_PHOB"/>
    <property type="match status" value="1"/>
</dbReference>
<dbReference type="InterPro" id="IPR036388">
    <property type="entry name" value="WH-like_DNA-bd_sf"/>
</dbReference>
<dbReference type="SUPFAM" id="SSF46894">
    <property type="entry name" value="C-terminal effector domain of the bipartite response regulators"/>
    <property type="match status" value="1"/>
</dbReference>
<keyword evidence="3 5" id="KW-0238">DNA-binding</keyword>
<dbReference type="InterPro" id="IPR051677">
    <property type="entry name" value="AfsR-DnrI-RedD_regulator"/>
</dbReference>
<dbReference type="Pfam" id="PF03704">
    <property type="entry name" value="BTAD"/>
    <property type="match status" value="1"/>
</dbReference>
<evidence type="ECO:0000256" key="6">
    <source>
        <dbReference type="SAM" id="MobiDB-lite"/>
    </source>
</evidence>
<dbReference type="PANTHER" id="PTHR35807:SF1">
    <property type="entry name" value="TRANSCRIPTIONAL REGULATOR REDD"/>
    <property type="match status" value="1"/>
</dbReference>
<feature type="DNA-binding region" description="OmpR/PhoB-type" evidence="5">
    <location>
        <begin position="18"/>
        <end position="123"/>
    </location>
</feature>
<evidence type="ECO:0000313" key="9">
    <source>
        <dbReference type="Proteomes" id="UP001597168"/>
    </source>
</evidence>
<evidence type="ECO:0000259" key="7">
    <source>
        <dbReference type="PROSITE" id="PS51755"/>
    </source>
</evidence>
<dbReference type="RefSeq" id="WP_380727691.1">
    <property type="nucleotide sequence ID" value="NZ_JBHTLK010000204.1"/>
</dbReference>
<dbReference type="Proteomes" id="UP001597168">
    <property type="component" value="Unassembled WGS sequence"/>
</dbReference>
<dbReference type="SMART" id="SM01043">
    <property type="entry name" value="BTAD"/>
    <property type="match status" value="1"/>
</dbReference>
<accession>A0ABW3R1Y7</accession>
<dbReference type="InterPro" id="IPR005158">
    <property type="entry name" value="BTAD"/>
</dbReference>
<dbReference type="InterPro" id="IPR001867">
    <property type="entry name" value="OmpR/PhoB-type_DNA-bd"/>
</dbReference>
<dbReference type="SMART" id="SM00862">
    <property type="entry name" value="Trans_reg_C"/>
    <property type="match status" value="1"/>
</dbReference>
<evidence type="ECO:0000256" key="4">
    <source>
        <dbReference type="ARBA" id="ARBA00023163"/>
    </source>
</evidence>
<organism evidence="8 9">
    <name type="scientific">Saccharothrix hoggarensis</name>
    <dbReference type="NCBI Taxonomy" id="913853"/>
    <lineage>
        <taxon>Bacteria</taxon>
        <taxon>Bacillati</taxon>
        <taxon>Actinomycetota</taxon>
        <taxon>Actinomycetes</taxon>
        <taxon>Pseudonocardiales</taxon>
        <taxon>Pseudonocardiaceae</taxon>
        <taxon>Saccharothrix</taxon>
    </lineage>
</organism>